<evidence type="ECO:0000256" key="9">
    <source>
        <dbReference type="ARBA" id="ARBA00023157"/>
    </source>
</evidence>
<dbReference type="OMA" id="EDEYHYQ"/>
<dbReference type="Pfam" id="PF07686">
    <property type="entry name" value="V-set"/>
    <property type="match status" value="1"/>
</dbReference>
<protein>
    <recommendedName>
        <fullName evidence="13">Ig-like domain-containing protein</fullName>
    </recommendedName>
</protein>
<dbReference type="GO" id="GO:0002250">
    <property type="term" value="P:adaptive immune response"/>
    <property type="evidence" value="ECO:0007669"/>
    <property type="project" value="UniProtKB-KW"/>
</dbReference>
<dbReference type="InterPro" id="IPR050150">
    <property type="entry name" value="IgV_Light_Chain"/>
</dbReference>
<comment type="subcellular location">
    <subcellularLocation>
        <location evidence="1">Cell membrane</location>
    </subcellularLocation>
    <subcellularLocation>
        <location evidence="2">Secreted</location>
    </subcellularLocation>
</comment>
<dbReference type="InterPro" id="IPR003599">
    <property type="entry name" value="Ig_sub"/>
</dbReference>
<dbReference type="Gene3D" id="2.60.40.10">
    <property type="entry name" value="Immunoglobulins"/>
    <property type="match status" value="1"/>
</dbReference>
<keyword evidence="3" id="KW-1003">Cell membrane</keyword>
<evidence type="ECO:0000256" key="3">
    <source>
        <dbReference type="ARBA" id="ARBA00022475"/>
    </source>
</evidence>
<dbReference type="Ensembl" id="ENSSSUT00005025351.1">
    <property type="protein sequence ID" value="ENSSSUP00005022127.1"/>
    <property type="gene ID" value="ENSSSUG00005014415.1"/>
</dbReference>
<evidence type="ECO:0000256" key="4">
    <source>
        <dbReference type="ARBA" id="ARBA00022525"/>
    </source>
</evidence>
<dbReference type="GO" id="GO:0005576">
    <property type="term" value="C:extracellular region"/>
    <property type="evidence" value="ECO:0007669"/>
    <property type="project" value="UniProtKB-SubCell"/>
</dbReference>
<keyword evidence="9" id="KW-1015">Disulfide bond</keyword>
<keyword evidence="12" id="KW-1280">Immunoglobulin</keyword>
<dbReference type="SMART" id="SM00406">
    <property type="entry name" value="IGv"/>
    <property type="match status" value="1"/>
</dbReference>
<evidence type="ECO:0000256" key="5">
    <source>
        <dbReference type="ARBA" id="ARBA00022729"/>
    </source>
</evidence>
<evidence type="ECO:0000256" key="1">
    <source>
        <dbReference type="ARBA" id="ARBA00004236"/>
    </source>
</evidence>
<keyword evidence="8" id="KW-0472">Membrane</keyword>
<keyword evidence="15" id="KW-1185">Reference proteome</keyword>
<organism evidence="14 15">
    <name type="scientific">Suricata suricatta</name>
    <name type="common">Meerkat</name>
    <dbReference type="NCBI Taxonomy" id="37032"/>
    <lineage>
        <taxon>Eukaryota</taxon>
        <taxon>Metazoa</taxon>
        <taxon>Chordata</taxon>
        <taxon>Craniata</taxon>
        <taxon>Vertebrata</taxon>
        <taxon>Euteleostomi</taxon>
        <taxon>Mammalia</taxon>
        <taxon>Eutheria</taxon>
        <taxon>Laurasiatheria</taxon>
        <taxon>Carnivora</taxon>
        <taxon>Feliformia</taxon>
        <taxon>Herpestidae</taxon>
        <taxon>Suricata</taxon>
    </lineage>
</organism>
<keyword evidence="6" id="KW-0391">Immunity</keyword>
<dbReference type="InterPro" id="IPR036179">
    <property type="entry name" value="Ig-like_dom_sf"/>
</dbReference>
<dbReference type="SUPFAM" id="SSF48726">
    <property type="entry name" value="Immunoglobulin"/>
    <property type="match status" value="1"/>
</dbReference>
<evidence type="ECO:0000256" key="8">
    <source>
        <dbReference type="ARBA" id="ARBA00023136"/>
    </source>
</evidence>
<evidence type="ECO:0000313" key="15">
    <source>
        <dbReference type="Proteomes" id="UP000472268"/>
    </source>
</evidence>
<evidence type="ECO:0000256" key="2">
    <source>
        <dbReference type="ARBA" id="ARBA00004613"/>
    </source>
</evidence>
<dbReference type="PANTHER" id="PTHR23267">
    <property type="entry name" value="IMMUNOGLOBULIN LIGHT CHAIN"/>
    <property type="match status" value="1"/>
</dbReference>
<keyword evidence="5" id="KW-0732">Signal</keyword>
<dbReference type="FunFam" id="2.60.40.10:FF:001479">
    <property type="entry name" value="Immunoglobulin lambda variable 7-43"/>
    <property type="match status" value="1"/>
</dbReference>
<keyword evidence="10" id="KW-0393">Immunoglobulin domain</keyword>
<feature type="domain" description="Ig-like" evidence="13">
    <location>
        <begin position="1"/>
        <end position="90"/>
    </location>
</feature>
<name>A0A673ULI9_SURSU</name>
<reference evidence="14" key="3">
    <citation type="submission" date="2025-09" db="UniProtKB">
        <authorList>
            <consortium name="Ensembl"/>
        </authorList>
    </citation>
    <scope>IDENTIFICATION</scope>
</reference>
<evidence type="ECO:0000256" key="6">
    <source>
        <dbReference type="ARBA" id="ARBA00022859"/>
    </source>
</evidence>
<accession>A0A673ULI9</accession>
<evidence type="ECO:0000256" key="7">
    <source>
        <dbReference type="ARBA" id="ARBA00023130"/>
    </source>
</evidence>
<dbReference type="GO" id="GO:0005886">
    <property type="term" value="C:plasma membrane"/>
    <property type="evidence" value="ECO:0007669"/>
    <property type="project" value="UniProtKB-SubCell"/>
</dbReference>
<dbReference type="InterPro" id="IPR007110">
    <property type="entry name" value="Ig-like_dom"/>
</dbReference>
<evidence type="ECO:0000256" key="10">
    <source>
        <dbReference type="ARBA" id="ARBA00023319"/>
    </source>
</evidence>
<dbReference type="InterPro" id="IPR013783">
    <property type="entry name" value="Ig-like_fold"/>
</dbReference>
<dbReference type="AlphaFoldDB" id="A0A673ULI9"/>
<proteinExistence type="predicted"/>
<sequence length="110" mass="11993">QVVVTQEPSLTVSPGGTVTLTCGSSTGVVTDAHYPYWFQQKPGQAPRTLIFNTNRKHSWTPARFSGSLLGGKAALTFPGAQPEDDAEYYCWLLHYSGAWYSGRPRGGKKT</sequence>
<evidence type="ECO:0000259" key="13">
    <source>
        <dbReference type="PROSITE" id="PS50835"/>
    </source>
</evidence>
<keyword evidence="4" id="KW-0964">Secreted</keyword>
<comment type="subunit">
    <text evidence="11">Immunoglobulins are composed of two identical heavy chains and two identical light chains; disulfide-linked.</text>
</comment>
<reference evidence="14 15" key="1">
    <citation type="submission" date="2019-05" db="EMBL/GenBank/DDBJ databases">
        <title>A Chromosome-scale Meerkat (S. suricatta) Genome Assembly.</title>
        <authorList>
            <person name="Dudchenko O."/>
            <person name="Lieberman Aiden E."/>
            <person name="Tung J."/>
            <person name="Barreiro L.B."/>
            <person name="Clutton-Brock T.H."/>
        </authorList>
    </citation>
    <scope>NUCLEOTIDE SEQUENCE [LARGE SCALE GENOMIC DNA]</scope>
</reference>
<reference evidence="14" key="2">
    <citation type="submission" date="2025-08" db="UniProtKB">
        <authorList>
            <consortium name="Ensembl"/>
        </authorList>
    </citation>
    <scope>IDENTIFICATION</scope>
</reference>
<dbReference type="Proteomes" id="UP000472268">
    <property type="component" value="Chromosome 14"/>
</dbReference>
<dbReference type="SMART" id="SM00409">
    <property type="entry name" value="IG"/>
    <property type="match status" value="1"/>
</dbReference>
<dbReference type="GO" id="GO:0019814">
    <property type="term" value="C:immunoglobulin complex"/>
    <property type="evidence" value="ECO:0007669"/>
    <property type="project" value="UniProtKB-KW"/>
</dbReference>
<dbReference type="PROSITE" id="PS50835">
    <property type="entry name" value="IG_LIKE"/>
    <property type="match status" value="1"/>
</dbReference>
<keyword evidence="7" id="KW-1064">Adaptive immunity</keyword>
<dbReference type="InterPro" id="IPR013106">
    <property type="entry name" value="Ig_V-set"/>
</dbReference>
<evidence type="ECO:0000313" key="14">
    <source>
        <dbReference type="Ensembl" id="ENSSSUP00005022127.1"/>
    </source>
</evidence>
<evidence type="ECO:0000256" key="11">
    <source>
        <dbReference type="ARBA" id="ARBA00038737"/>
    </source>
</evidence>
<evidence type="ECO:0000256" key="12">
    <source>
        <dbReference type="ARBA" id="ARBA00043265"/>
    </source>
</evidence>